<feature type="compositionally biased region" description="Basic and acidic residues" evidence="1">
    <location>
        <begin position="787"/>
        <end position="819"/>
    </location>
</feature>
<evidence type="ECO:0000313" key="4">
    <source>
        <dbReference type="Proteomes" id="UP000078576"/>
    </source>
</evidence>
<feature type="transmembrane region" description="Helical" evidence="2">
    <location>
        <begin position="108"/>
        <end position="133"/>
    </location>
</feature>
<feature type="transmembrane region" description="Helical" evidence="2">
    <location>
        <begin position="541"/>
        <end position="568"/>
    </location>
</feature>
<keyword evidence="2" id="KW-0812">Transmembrane</keyword>
<feature type="region of interest" description="Disordered" evidence="1">
    <location>
        <begin position="771"/>
        <end position="896"/>
    </location>
</feature>
<feature type="region of interest" description="Disordered" evidence="1">
    <location>
        <begin position="630"/>
        <end position="753"/>
    </location>
</feature>
<feature type="compositionally biased region" description="Pro residues" evidence="1">
    <location>
        <begin position="637"/>
        <end position="647"/>
    </location>
</feature>
<dbReference type="OrthoDB" id="2402960at2759"/>
<keyword evidence="2" id="KW-1133">Transmembrane helix</keyword>
<feature type="compositionally biased region" description="Polar residues" evidence="1">
    <location>
        <begin position="852"/>
        <end position="861"/>
    </location>
</feature>
<dbReference type="AlphaFoldDB" id="A0A194UPM5"/>
<keyword evidence="4" id="KW-1185">Reference proteome</keyword>
<dbReference type="EMBL" id="KN714669">
    <property type="protein sequence ID" value="KUI53632.1"/>
    <property type="molecule type" value="Genomic_DNA"/>
</dbReference>
<feature type="compositionally biased region" description="Basic and acidic residues" evidence="1">
    <location>
        <begin position="771"/>
        <end position="781"/>
    </location>
</feature>
<accession>A0A194UPM5</accession>
<dbReference type="Proteomes" id="UP000078576">
    <property type="component" value="Unassembled WGS sequence"/>
</dbReference>
<evidence type="ECO:0000313" key="3">
    <source>
        <dbReference type="EMBL" id="KUI53632.1"/>
    </source>
</evidence>
<evidence type="ECO:0000256" key="1">
    <source>
        <dbReference type="SAM" id="MobiDB-lite"/>
    </source>
</evidence>
<evidence type="ECO:0000256" key="2">
    <source>
        <dbReference type="SAM" id="Phobius"/>
    </source>
</evidence>
<dbReference type="STRING" id="694573.A0A194UPM5"/>
<name>A0A194UPM5_CYTMA</name>
<keyword evidence="2" id="KW-0472">Membrane</keyword>
<sequence length="896" mass="98433">MSTITPEDIYIGLWTDWSKGKVLGATITVTATTGVILAAFIAIFVNLAVGNLWNMVAYAIHQTRTTDSECHPMLRQQQVILKNNTTPLATGIRLAQLLWTWPWNSQRAVFWSSLALTVLTLSCALGGVIAGIFSSSIVATTDIEVLLSSPNCGFWQENILTLGVSLGITWDNATNRFYQQEVGDSRTYARSCYNASSLRTCNTFVKPTIDWTTRYNAPCPFDGMCIGTAMEMDTGLINSNSILGMNFPHNEQFEFRRVTTCAPLVQDGYITTENSTEIPGDQILYYNYGPTNEEGTILHNATWEASVYASNLTNTYTLGSSMAYSGDESDGQFLPIAAMNRSDIDTTLMFLAGNNVRNTNPVDDPIFSAHRVGEVPYHGNVYYSDYVTSVVGCTEQYQFCNPTDKKCTNLTGMDGAYTTGQTQLDLNASQNVTMEVLYHTVRFWGASILVNAMSSPPNLLALDDLEMYIQSDLPDKQWQLEVQNWHATALVNIQNWLLLRVIGPQDPTARQFVNKPATDAEQAVCKAQRVRVGQGFNNISLFGLIFVLAFGSVTTLLSPFINDIAIFVGKLSRRKPKNQCSWNRDDVLQIQRLAYQRQSNELWAKPDAQIPIFGGRTDDDLFADEFEPVLDDEPQSQPEPPNEPEPPVVSGAPSVASQSSSTVPTSVETAPATNVTTSASPSAEPKAGSGLAQSRFAQQPPSDTPPSLTPSSPAPPPSKPHENRHQNPKTGPGSAIRVGSGANPRTKLTEAELAEKMEKMRIINAEKTERFKRAEADEHSHAIALEKASEETKKRRQEEAERRKMEATNRRQMDDERERNRQRKLNALGGESPASTKTNDAALKVEDFPALPSSSTANKKTASVAKADLPSPMSPLGKWDDEMEAMDAKTAAGTSP</sequence>
<proteinExistence type="predicted"/>
<feature type="compositionally biased region" description="Polar residues" evidence="1">
    <location>
        <begin position="672"/>
        <end position="681"/>
    </location>
</feature>
<gene>
    <name evidence="3" type="ORF">VP1G_01043</name>
</gene>
<reference evidence="4" key="1">
    <citation type="submission" date="2014-12" db="EMBL/GenBank/DDBJ databases">
        <title>Genome Sequence of Valsa Canker Pathogens Uncovers a Specific Adaption of Colonization on Woody Bark.</title>
        <authorList>
            <person name="Yin Z."/>
            <person name="Liu H."/>
            <person name="Gao X."/>
            <person name="Li Z."/>
            <person name="Song N."/>
            <person name="Ke X."/>
            <person name="Dai Q."/>
            <person name="Wu Y."/>
            <person name="Sun Y."/>
            <person name="Xu J.-R."/>
            <person name="Kang Z.K."/>
            <person name="Wang L."/>
            <person name="Huang L."/>
        </authorList>
    </citation>
    <scope>NUCLEOTIDE SEQUENCE [LARGE SCALE GENOMIC DNA]</scope>
    <source>
        <strain evidence="4">SXYL134</strain>
    </source>
</reference>
<feature type="compositionally biased region" description="Pro residues" evidence="1">
    <location>
        <begin position="702"/>
        <end position="718"/>
    </location>
</feature>
<protein>
    <submittedName>
        <fullName evidence="3">Uncharacterized protein</fullName>
    </submittedName>
</protein>
<feature type="compositionally biased region" description="Low complexity" evidence="1">
    <location>
        <begin position="648"/>
        <end position="671"/>
    </location>
</feature>
<feature type="transmembrane region" description="Helical" evidence="2">
    <location>
        <begin position="22"/>
        <end position="45"/>
    </location>
</feature>
<organism evidence="3 4">
    <name type="scientific">Cytospora mali</name>
    <name type="common">Apple Valsa canker fungus</name>
    <name type="synonym">Valsa mali</name>
    <dbReference type="NCBI Taxonomy" id="578113"/>
    <lineage>
        <taxon>Eukaryota</taxon>
        <taxon>Fungi</taxon>
        <taxon>Dikarya</taxon>
        <taxon>Ascomycota</taxon>
        <taxon>Pezizomycotina</taxon>
        <taxon>Sordariomycetes</taxon>
        <taxon>Sordariomycetidae</taxon>
        <taxon>Diaporthales</taxon>
        <taxon>Cytosporaceae</taxon>
        <taxon>Cytospora</taxon>
    </lineage>
</organism>